<dbReference type="EMBL" id="ABCK01000020">
    <property type="protein sequence ID" value="EDM26044.1"/>
    <property type="molecule type" value="Genomic_DNA"/>
</dbReference>
<proteinExistence type="predicted"/>
<feature type="domain" description="Polysaccharide pyruvyl transferase" evidence="1">
    <location>
        <begin position="15"/>
        <end position="262"/>
    </location>
</feature>
<keyword evidence="3" id="KW-1185">Reference proteome</keyword>
<reference evidence="2 3" key="1">
    <citation type="journal article" date="2010" name="J. Bacteriol.">
        <title>Genome sequence of Lentisphaera araneosa HTCC2155T, the type species of the order Lentisphaerales in the phylum Lentisphaerae.</title>
        <authorList>
            <person name="Thrash J.C."/>
            <person name="Cho J.C."/>
            <person name="Vergin K.L."/>
            <person name="Morris R.M."/>
            <person name="Giovannoni S.J."/>
        </authorList>
    </citation>
    <scope>NUCLEOTIDE SEQUENCE [LARGE SCALE GENOMIC DNA]</scope>
    <source>
        <strain evidence="2 3">HTCC2155</strain>
    </source>
</reference>
<gene>
    <name evidence="2" type="ORF">LNTAR_04321</name>
</gene>
<dbReference type="RefSeq" id="WP_007280090.1">
    <property type="nucleotide sequence ID" value="NZ_ABCK01000020.1"/>
</dbReference>
<sequence>MKAILINSTSTYNHLGCYFTTYGLKKLLNKHHVEIIYELEVNNLNFECCSDLLDSQKDCLLIINGEGTIHDNQPYACALLNFSKKYHNRTLLLNSQLRNMSSNYIQIIKTFLFVQVRTRFDENWCLENNLTNVVYCPDMLFYSGIEKICKNKSKNKWVIYTDSHCVDAAYQIAKMYSNEDYKNKKWINLHYLNPGTAISKFKLTCLNLLKYVYSSKYITKYLNNLSCNYLSSIISDFLNAKVVITGRYHGACLAIALGKPLIYGNSNTSKIKDLCNDFKTGIGLKKFQMLNYDYSDITVDEEYIQQNLNDSYNNLNERLHECLDNIIL</sequence>
<dbReference type="Pfam" id="PF04230">
    <property type="entry name" value="PS_pyruv_trans"/>
    <property type="match status" value="1"/>
</dbReference>
<dbReference type="STRING" id="313628.LNTAR_04321"/>
<comment type="caution">
    <text evidence="2">The sequence shown here is derived from an EMBL/GenBank/DDBJ whole genome shotgun (WGS) entry which is preliminary data.</text>
</comment>
<evidence type="ECO:0000313" key="3">
    <source>
        <dbReference type="Proteomes" id="UP000004947"/>
    </source>
</evidence>
<dbReference type="eggNOG" id="COG2327">
    <property type="taxonomic scope" value="Bacteria"/>
</dbReference>
<organism evidence="2 3">
    <name type="scientific">Lentisphaera araneosa HTCC2155</name>
    <dbReference type="NCBI Taxonomy" id="313628"/>
    <lineage>
        <taxon>Bacteria</taxon>
        <taxon>Pseudomonadati</taxon>
        <taxon>Lentisphaerota</taxon>
        <taxon>Lentisphaeria</taxon>
        <taxon>Lentisphaerales</taxon>
        <taxon>Lentisphaeraceae</taxon>
        <taxon>Lentisphaera</taxon>
    </lineage>
</organism>
<dbReference type="OrthoDB" id="6591518at2"/>
<dbReference type="AlphaFoldDB" id="A6DQG3"/>
<dbReference type="InterPro" id="IPR007345">
    <property type="entry name" value="Polysacch_pyruvyl_Trfase"/>
</dbReference>
<accession>A6DQG3</accession>
<name>A6DQG3_9BACT</name>
<evidence type="ECO:0000313" key="2">
    <source>
        <dbReference type="EMBL" id="EDM26044.1"/>
    </source>
</evidence>
<dbReference type="Proteomes" id="UP000004947">
    <property type="component" value="Unassembled WGS sequence"/>
</dbReference>
<protein>
    <recommendedName>
        <fullName evidence="1">Polysaccharide pyruvyl transferase domain-containing protein</fullName>
    </recommendedName>
</protein>
<evidence type="ECO:0000259" key="1">
    <source>
        <dbReference type="Pfam" id="PF04230"/>
    </source>
</evidence>